<name>A0A1A9VTA8_GLOAU</name>
<dbReference type="EnsemblMetazoa" id="GAUT046828-RA">
    <property type="protein sequence ID" value="GAUT046828-PA"/>
    <property type="gene ID" value="GAUT046828"/>
</dbReference>
<dbReference type="InterPro" id="IPR050866">
    <property type="entry name" value="CNG_cation_channel"/>
</dbReference>
<evidence type="ECO:0000256" key="2">
    <source>
        <dbReference type="ARBA" id="ARBA00022448"/>
    </source>
</evidence>
<evidence type="ECO:0000256" key="8">
    <source>
        <dbReference type="ARBA" id="ARBA00023303"/>
    </source>
</evidence>
<dbReference type="GO" id="GO:0005222">
    <property type="term" value="F:intracellularly cAMP-activated cation channel activity"/>
    <property type="evidence" value="ECO:0007669"/>
    <property type="project" value="TreeGrafter"/>
</dbReference>
<keyword evidence="6" id="KW-0472">Membrane</keyword>
<dbReference type="PANTHER" id="PTHR45638">
    <property type="entry name" value="CYCLIC NUCLEOTIDE-GATED CATION CHANNEL SUBUNIT A"/>
    <property type="match status" value="1"/>
</dbReference>
<protein>
    <submittedName>
        <fullName evidence="9">Uncharacterized protein</fullName>
    </submittedName>
</protein>
<evidence type="ECO:0000256" key="5">
    <source>
        <dbReference type="ARBA" id="ARBA00023065"/>
    </source>
</evidence>
<dbReference type="Gene3D" id="3.90.226.10">
    <property type="entry name" value="2-enoyl-CoA Hydratase, Chain A, domain 1"/>
    <property type="match status" value="1"/>
</dbReference>
<dbReference type="VEuPathDB" id="VectorBase:GAUT046828"/>
<dbReference type="GO" id="GO:0005223">
    <property type="term" value="F:intracellularly cGMP-activated cation channel activity"/>
    <property type="evidence" value="ECO:0007669"/>
    <property type="project" value="TreeGrafter"/>
</dbReference>
<dbReference type="SUPFAM" id="SSF52096">
    <property type="entry name" value="ClpP/crotonase"/>
    <property type="match status" value="1"/>
</dbReference>
<dbReference type="GO" id="GO:0044877">
    <property type="term" value="F:protein-containing complex binding"/>
    <property type="evidence" value="ECO:0007669"/>
    <property type="project" value="TreeGrafter"/>
</dbReference>
<dbReference type="PANTHER" id="PTHR45638:SF11">
    <property type="entry name" value="CYCLIC NUCLEOTIDE-GATED CATION CHANNEL SUBUNIT A"/>
    <property type="match status" value="1"/>
</dbReference>
<dbReference type="FunFam" id="1.10.287.630:FF:000001">
    <property type="entry name" value="Cyclic nucleotide-gated channel alpha 3"/>
    <property type="match status" value="1"/>
</dbReference>
<keyword evidence="3" id="KW-0812">Transmembrane</keyword>
<sequence>MISNMNVSRVEFQNRMDGVKQYMAFRKVGHELEARVIRWFAYTLSQCDVLDEERLLAAFPDKPKAEIAIQVRMDTLKQVRIFHDCEPGLLEALFLTLRLQVFSPGDYICRKDSQRVQSIEGIEKLEISVKNLNMRLAEYTAGASGTQRLPRILSPALAKELIFTARVFTSADAKRKKSKKYI</sequence>
<dbReference type="Gene3D" id="1.10.287.630">
    <property type="entry name" value="Helix hairpin bin"/>
    <property type="match status" value="1"/>
</dbReference>
<reference evidence="9" key="1">
    <citation type="submission" date="2020-05" db="UniProtKB">
        <authorList>
            <consortium name="EnsemblMetazoa"/>
        </authorList>
    </citation>
    <scope>IDENTIFICATION</scope>
    <source>
        <strain evidence="9">TTRI</strain>
    </source>
</reference>
<dbReference type="InterPro" id="IPR018490">
    <property type="entry name" value="cNMP-bd_dom_sf"/>
</dbReference>
<dbReference type="Proteomes" id="UP000078200">
    <property type="component" value="Unassembled WGS sequence"/>
</dbReference>
<evidence type="ECO:0000313" key="10">
    <source>
        <dbReference type="Proteomes" id="UP000078200"/>
    </source>
</evidence>
<keyword evidence="10" id="KW-1185">Reference proteome</keyword>
<keyword evidence="7" id="KW-1071">Ligand-gated ion channel</keyword>
<dbReference type="SUPFAM" id="SSF51206">
    <property type="entry name" value="cAMP-binding domain-like"/>
    <property type="match status" value="1"/>
</dbReference>
<keyword evidence="8" id="KW-0407">Ion channel</keyword>
<proteinExistence type="predicted"/>
<dbReference type="InterPro" id="IPR014710">
    <property type="entry name" value="RmlC-like_jellyroll"/>
</dbReference>
<comment type="subcellular location">
    <subcellularLocation>
        <location evidence="1">Membrane</location>
        <topology evidence="1">Multi-pass membrane protein</topology>
    </subcellularLocation>
</comment>
<dbReference type="STRING" id="7395.A0A1A9VTA8"/>
<dbReference type="GO" id="GO:0017071">
    <property type="term" value="C:intracellular cyclic nucleotide activated cation channel complex"/>
    <property type="evidence" value="ECO:0007669"/>
    <property type="project" value="TreeGrafter"/>
</dbReference>
<accession>A0A1A9VTA8</accession>
<dbReference type="Gene3D" id="2.60.120.10">
    <property type="entry name" value="Jelly Rolls"/>
    <property type="match status" value="1"/>
</dbReference>
<dbReference type="AlphaFoldDB" id="A0A1A9VTA8"/>
<keyword evidence="2" id="KW-0813">Transport</keyword>
<evidence type="ECO:0000313" key="9">
    <source>
        <dbReference type="EnsemblMetazoa" id="GAUT046828-PA"/>
    </source>
</evidence>
<dbReference type="GO" id="GO:0005886">
    <property type="term" value="C:plasma membrane"/>
    <property type="evidence" value="ECO:0007669"/>
    <property type="project" value="TreeGrafter"/>
</dbReference>
<dbReference type="InterPro" id="IPR029045">
    <property type="entry name" value="ClpP/crotonase-like_dom_sf"/>
</dbReference>
<keyword evidence="5" id="KW-0406">Ion transport</keyword>
<organism evidence="9 10">
    <name type="scientific">Glossina austeni</name>
    <name type="common">Savannah tsetse fly</name>
    <dbReference type="NCBI Taxonomy" id="7395"/>
    <lineage>
        <taxon>Eukaryota</taxon>
        <taxon>Metazoa</taxon>
        <taxon>Ecdysozoa</taxon>
        <taxon>Arthropoda</taxon>
        <taxon>Hexapoda</taxon>
        <taxon>Insecta</taxon>
        <taxon>Pterygota</taxon>
        <taxon>Neoptera</taxon>
        <taxon>Endopterygota</taxon>
        <taxon>Diptera</taxon>
        <taxon>Brachycera</taxon>
        <taxon>Muscomorpha</taxon>
        <taxon>Hippoboscoidea</taxon>
        <taxon>Glossinidae</taxon>
        <taxon>Glossina</taxon>
    </lineage>
</organism>
<evidence type="ECO:0000256" key="1">
    <source>
        <dbReference type="ARBA" id="ARBA00004141"/>
    </source>
</evidence>
<evidence type="ECO:0000256" key="7">
    <source>
        <dbReference type="ARBA" id="ARBA00023286"/>
    </source>
</evidence>
<evidence type="ECO:0000256" key="4">
    <source>
        <dbReference type="ARBA" id="ARBA00022989"/>
    </source>
</evidence>
<evidence type="ECO:0000256" key="3">
    <source>
        <dbReference type="ARBA" id="ARBA00022692"/>
    </source>
</evidence>
<keyword evidence="4" id="KW-1133">Transmembrane helix</keyword>
<dbReference type="GO" id="GO:0030553">
    <property type="term" value="F:cGMP binding"/>
    <property type="evidence" value="ECO:0007669"/>
    <property type="project" value="TreeGrafter"/>
</dbReference>
<evidence type="ECO:0000256" key="6">
    <source>
        <dbReference type="ARBA" id="ARBA00023136"/>
    </source>
</evidence>